<dbReference type="InParanoid" id="L0HD05"/>
<reference evidence="2" key="1">
    <citation type="submission" date="2011-12" db="EMBL/GenBank/DDBJ databases">
        <title>Complete sequence of Methanoregula formicicum SMSP.</title>
        <authorList>
            <person name="Lucas S."/>
            <person name="Han J."/>
            <person name="Lapidus A."/>
            <person name="Cheng J.-F."/>
            <person name="Goodwin L."/>
            <person name="Pitluck S."/>
            <person name="Peters L."/>
            <person name="Ovchinnikova G."/>
            <person name="Teshima H."/>
            <person name="Detter J.C."/>
            <person name="Han C."/>
            <person name="Tapia R."/>
            <person name="Land M."/>
            <person name="Hauser L."/>
            <person name="Kyrpides N."/>
            <person name="Ivanova N."/>
            <person name="Pagani I."/>
            <person name="Imachi H."/>
            <person name="Tamaki H."/>
            <person name="Sekiguchi Y."/>
            <person name="Kamagata Y."/>
            <person name="Cadillo-Quiroz H."/>
            <person name="Zinder S."/>
            <person name="Liu W.-T."/>
            <person name="Woyke T."/>
        </authorList>
    </citation>
    <scope>NUCLEOTIDE SEQUENCE [LARGE SCALE GENOMIC DNA]</scope>
    <source>
        <strain evidence="2">DSM 22288 / NBRC 105244 / SMSP</strain>
    </source>
</reference>
<evidence type="ECO:0000313" key="1">
    <source>
        <dbReference type="EMBL" id="AGB01910.1"/>
    </source>
</evidence>
<gene>
    <name evidence="1" type="ordered locus">Metfor_0853</name>
</gene>
<dbReference type="GeneID" id="14310166"/>
<name>L0HD05_METFS</name>
<proteinExistence type="predicted"/>
<dbReference type="AlphaFoldDB" id="L0HD05"/>
<keyword evidence="2" id="KW-1185">Reference proteome</keyword>
<sequence>MKTTLFNGSRRAEIDTQFDECLYAAPRPQKRSNGFQHQGKDLYIHTDPEKRITYYLHLWSTDRTVKDKIMPVSPATAERFLRGKGLVCNLFPKNDPIATLYRWGYGIAEEF</sequence>
<dbReference type="HOGENOM" id="CLU_2152607_0_0_2"/>
<protein>
    <submittedName>
        <fullName evidence="1">Uncharacterized protein</fullName>
    </submittedName>
</protein>
<dbReference type="Proteomes" id="UP000010824">
    <property type="component" value="Chromosome"/>
</dbReference>
<organism evidence="1 2">
    <name type="scientific">Methanoregula formicica (strain DSM 22288 / NBRC 105244 / SMSP)</name>
    <dbReference type="NCBI Taxonomy" id="593750"/>
    <lineage>
        <taxon>Archaea</taxon>
        <taxon>Methanobacteriati</taxon>
        <taxon>Methanobacteriota</taxon>
        <taxon>Stenosarchaea group</taxon>
        <taxon>Methanomicrobia</taxon>
        <taxon>Methanomicrobiales</taxon>
        <taxon>Methanoregulaceae</taxon>
        <taxon>Methanoregula</taxon>
    </lineage>
</organism>
<dbReference type="eggNOG" id="arCOG09591">
    <property type="taxonomic scope" value="Archaea"/>
</dbReference>
<reference evidence="1 2" key="2">
    <citation type="journal article" date="2014" name="Genome Announc.">
        <title>Complete Genome Sequence of Methanoregula formicica SMSPT, a Mesophilic Hydrogenotrophic Methanogen Isolated from a Methanogenic Upflow Anaerobic Sludge Blanket Reactor.</title>
        <authorList>
            <person name="Yamamoto K."/>
            <person name="Tamaki H."/>
            <person name="Cadillo-Quiroz H."/>
            <person name="Imachi H."/>
            <person name="Kyrpides N."/>
            <person name="Woyke T."/>
            <person name="Goodwin L."/>
            <person name="Zinder S.H."/>
            <person name="Kamagata Y."/>
            <person name="Liu W.T."/>
        </authorList>
    </citation>
    <scope>NUCLEOTIDE SEQUENCE [LARGE SCALE GENOMIC DNA]</scope>
    <source>
        <strain evidence="2">DSM 22288 / NBRC 105244 / SMSP</strain>
    </source>
</reference>
<dbReference type="EMBL" id="CP003167">
    <property type="protein sequence ID" value="AGB01910.1"/>
    <property type="molecule type" value="Genomic_DNA"/>
</dbReference>
<dbReference type="RefSeq" id="WP_015284874.1">
    <property type="nucleotide sequence ID" value="NC_019943.1"/>
</dbReference>
<dbReference type="KEGG" id="mfo:Metfor_0853"/>
<evidence type="ECO:0000313" key="2">
    <source>
        <dbReference type="Proteomes" id="UP000010824"/>
    </source>
</evidence>
<dbReference type="OrthoDB" id="106765at2157"/>
<accession>L0HD05</accession>